<dbReference type="InterPro" id="IPR036390">
    <property type="entry name" value="WH_DNA-bd_sf"/>
</dbReference>
<evidence type="ECO:0000313" key="2">
    <source>
        <dbReference type="Proteomes" id="UP000009007"/>
    </source>
</evidence>
<dbReference type="HOGENOM" id="CLU_166593_0_0_2"/>
<gene>
    <name evidence="1" type="ordered locus">BN140_1966</name>
</gene>
<dbReference type="GeneID" id="13353734"/>
<dbReference type="STRING" id="1201294.BN140_1966"/>
<dbReference type="EMBL" id="HE964772">
    <property type="protein sequence ID" value="CCJ36889.1"/>
    <property type="molecule type" value="Genomic_DNA"/>
</dbReference>
<proteinExistence type="predicted"/>
<dbReference type="PATRIC" id="fig|1201294.9.peg.2160"/>
<dbReference type="KEGG" id="mbg:BN140_1966"/>
<name>I7LN82_METBM</name>
<protein>
    <submittedName>
        <fullName evidence="1">Transcriptional regulator</fullName>
    </submittedName>
</protein>
<organism evidence="1 2">
    <name type="scientific">Methanoculleus bourgensis (strain ATCC 43281 / DSM 3045 / OCM 15 / MS2)</name>
    <name type="common">Methanogenium bourgense</name>
    <dbReference type="NCBI Taxonomy" id="1201294"/>
    <lineage>
        <taxon>Archaea</taxon>
        <taxon>Methanobacteriati</taxon>
        <taxon>Methanobacteriota</taxon>
        <taxon>Stenosarchaea group</taxon>
        <taxon>Methanomicrobia</taxon>
        <taxon>Methanomicrobiales</taxon>
        <taxon>Methanomicrobiaceae</taxon>
        <taxon>Methanoculleus</taxon>
    </lineage>
</organism>
<dbReference type="RefSeq" id="WP_014867862.1">
    <property type="nucleotide sequence ID" value="NC_018227.2"/>
</dbReference>
<evidence type="ECO:0000313" key="1">
    <source>
        <dbReference type="EMBL" id="CCJ36889.1"/>
    </source>
</evidence>
<sequence>MSCRAGLVERYESRIERIITPLRSAGMPVSTFSSTPIGFTLTMRKDLLTGSVLREMGLNERQVLAVERIKNEGSGTSGDDHSLTGISATTAFRDLKALVDLGILESEGPSKKKTRYILRKGPPLGVDIFRAV</sequence>
<keyword evidence="2" id="KW-1185">Reference proteome</keyword>
<dbReference type="SUPFAM" id="SSF46785">
    <property type="entry name" value="Winged helix' DNA-binding domain"/>
    <property type="match status" value="1"/>
</dbReference>
<dbReference type="BioCyc" id="MBOU1201294:BN140_RS09835-MONOMER"/>
<dbReference type="Proteomes" id="UP000009007">
    <property type="component" value="Chromosome I"/>
</dbReference>
<dbReference type="Gene3D" id="1.10.10.10">
    <property type="entry name" value="Winged helix-like DNA-binding domain superfamily/Winged helix DNA-binding domain"/>
    <property type="match status" value="1"/>
</dbReference>
<dbReference type="AlphaFoldDB" id="I7LN82"/>
<dbReference type="InterPro" id="IPR036388">
    <property type="entry name" value="WH-like_DNA-bd_sf"/>
</dbReference>
<accession>I7LN82</accession>
<reference evidence="2" key="1">
    <citation type="journal article" date="2012" name="J. Bacteriol.">
        <title>Complete genome sequence of the hydrogenotrophic, methanogenic archaeon Methanoculleus bourgensis strain MS2T, isolated from a sewage sludge digester.</title>
        <authorList>
            <person name="Maus I."/>
            <person name="Wibberg D."/>
            <person name="Stantscheff R."/>
            <person name="Eikmeyer F.G."/>
            <person name="Seffner A."/>
            <person name="Boelter J."/>
            <person name="Szczepanowski R."/>
            <person name="Blom J."/>
            <person name="Jaenicke S."/>
            <person name="Konig H."/>
            <person name="Puhler A."/>
            <person name="Schluter A."/>
        </authorList>
    </citation>
    <scope>NUCLEOTIDE SEQUENCE [LARGE SCALE GENOMIC DNA]</scope>
    <source>
        <strain evidence="2">ATCC 43281 / DSM 3045 / OCM 15 / MS2</strain>
    </source>
</reference>